<gene>
    <name evidence="3" type="primary">20207936</name>
    <name evidence="2" type="ORF">HELRODRAFT_181010</name>
</gene>
<keyword evidence="4" id="KW-1185">Reference proteome</keyword>
<dbReference type="AlphaFoldDB" id="T1FGI7"/>
<proteinExistence type="predicted"/>
<dbReference type="InterPro" id="IPR008657">
    <property type="entry name" value="JTB"/>
</dbReference>
<reference evidence="2 4" key="2">
    <citation type="journal article" date="2013" name="Nature">
        <title>Insights into bilaterian evolution from three spiralian genomes.</title>
        <authorList>
            <person name="Simakov O."/>
            <person name="Marletaz F."/>
            <person name="Cho S.J."/>
            <person name="Edsinger-Gonzales E."/>
            <person name="Havlak P."/>
            <person name="Hellsten U."/>
            <person name="Kuo D.H."/>
            <person name="Larsson T."/>
            <person name="Lv J."/>
            <person name="Arendt D."/>
            <person name="Savage R."/>
            <person name="Osoegawa K."/>
            <person name="de Jong P."/>
            <person name="Grimwood J."/>
            <person name="Chapman J.A."/>
            <person name="Shapiro H."/>
            <person name="Aerts A."/>
            <person name="Otillar R.P."/>
            <person name="Terry A.Y."/>
            <person name="Boore J.L."/>
            <person name="Grigoriev I.V."/>
            <person name="Lindberg D.R."/>
            <person name="Seaver E.C."/>
            <person name="Weisblat D.A."/>
            <person name="Putnam N.H."/>
            <person name="Rokhsar D.S."/>
        </authorList>
    </citation>
    <scope>NUCLEOTIDE SEQUENCE</scope>
</reference>
<organism evidence="3 4">
    <name type="scientific">Helobdella robusta</name>
    <name type="common">Californian leech</name>
    <dbReference type="NCBI Taxonomy" id="6412"/>
    <lineage>
        <taxon>Eukaryota</taxon>
        <taxon>Metazoa</taxon>
        <taxon>Spiralia</taxon>
        <taxon>Lophotrochozoa</taxon>
        <taxon>Annelida</taxon>
        <taxon>Clitellata</taxon>
        <taxon>Hirudinea</taxon>
        <taxon>Rhynchobdellida</taxon>
        <taxon>Glossiphoniidae</taxon>
        <taxon>Helobdella</taxon>
    </lineage>
</organism>
<dbReference type="EMBL" id="AMQM01007431">
    <property type="status" value="NOT_ANNOTATED_CDS"/>
    <property type="molecule type" value="Genomic_DNA"/>
</dbReference>
<keyword evidence="1" id="KW-0472">Membrane</keyword>
<evidence type="ECO:0000313" key="2">
    <source>
        <dbReference type="EMBL" id="ESN93466.1"/>
    </source>
</evidence>
<evidence type="ECO:0000256" key="1">
    <source>
        <dbReference type="SAM" id="Phobius"/>
    </source>
</evidence>
<dbReference type="OMA" id="HEDCHEC"/>
<dbReference type="Pfam" id="PF05439">
    <property type="entry name" value="JTB"/>
    <property type="match status" value="1"/>
</dbReference>
<dbReference type="OrthoDB" id="5971907at2759"/>
<dbReference type="FunCoup" id="T1FGI7">
    <property type="interactions" value="229"/>
</dbReference>
<dbReference type="PANTHER" id="PTHR13041:SF3">
    <property type="entry name" value="PROTEIN JTB"/>
    <property type="match status" value="1"/>
</dbReference>
<dbReference type="eggNOG" id="ENOG502SWSA">
    <property type="taxonomic scope" value="Eukaryota"/>
</dbReference>
<protein>
    <recommendedName>
        <fullName evidence="5">Jumping translocation breakpoint protein</fullName>
    </recommendedName>
</protein>
<accession>T1FGI7</accession>
<sequence length="153" mass="17189">MIEFCTKKRMAAVIAILISVTLVVLMVENNISHDAHTEAFLHEGGNLSNLCSGNAVAKNHEDCHECSVQEKIDLVQCKHTGYVLKASCNVNNTLHVVNLSCPRNVYIEERNFWIFELCAGSVGLLSYAVVYWRQRRLEKLLIEKVNRQIASGS</sequence>
<keyword evidence="1" id="KW-1133">Transmembrane helix</keyword>
<dbReference type="GO" id="GO:0000281">
    <property type="term" value="P:mitotic cytokinesis"/>
    <property type="evidence" value="ECO:0000318"/>
    <property type="project" value="GO_Central"/>
</dbReference>
<reference evidence="4" key="1">
    <citation type="submission" date="2012-12" db="EMBL/GenBank/DDBJ databases">
        <authorList>
            <person name="Hellsten U."/>
            <person name="Grimwood J."/>
            <person name="Chapman J.A."/>
            <person name="Shapiro H."/>
            <person name="Aerts A."/>
            <person name="Otillar R.P."/>
            <person name="Terry A.Y."/>
            <person name="Boore J.L."/>
            <person name="Simakov O."/>
            <person name="Marletaz F."/>
            <person name="Cho S.-J."/>
            <person name="Edsinger-Gonzales E."/>
            <person name="Havlak P."/>
            <person name="Kuo D.-H."/>
            <person name="Larsson T."/>
            <person name="Lv J."/>
            <person name="Arendt D."/>
            <person name="Savage R."/>
            <person name="Osoegawa K."/>
            <person name="de Jong P."/>
            <person name="Lindberg D.R."/>
            <person name="Seaver E.C."/>
            <person name="Weisblat D.A."/>
            <person name="Putnam N.H."/>
            <person name="Grigoriev I.V."/>
            <person name="Rokhsar D.S."/>
        </authorList>
    </citation>
    <scope>NUCLEOTIDE SEQUENCE</scope>
</reference>
<feature type="transmembrane region" description="Helical" evidence="1">
    <location>
        <begin position="12"/>
        <end position="31"/>
    </location>
</feature>
<dbReference type="GeneID" id="20207936"/>
<feature type="transmembrane region" description="Helical" evidence="1">
    <location>
        <begin position="112"/>
        <end position="132"/>
    </location>
</feature>
<dbReference type="RefSeq" id="XP_009028526.1">
    <property type="nucleotide sequence ID" value="XM_009030278.1"/>
</dbReference>
<dbReference type="CTD" id="20207936"/>
<name>T1FGI7_HELRO</name>
<dbReference type="EMBL" id="KB097612">
    <property type="protein sequence ID" value="ESN93466.1"/>
    <property type="molecule type" value="Genomic_DNA"/>
</dbReference>
<dbReference type="PANTHER" id="PTHR13041">
    <property type="entry name" value="JTB PROTEIN-RELATED"/>
    <property type="match status" value="1"/>
</dbReference>
<reference evidence="3" key="3">
    <citation type="submission" date="2015-06" db="UniProtKB">
        <authorList>
            <consortium name="EnsemblMetazoa"/>
        </authorList>
    </citation>
    <scope>IDENTIFICATION</scope>
</reference>
<dbReference type="GO" id="GO:0005737">
    <property type="term" value="C:cytoplasm"/>
    <property type="evidence" value="ECO:0000318"/>
    <property type="project" value="GO_Central"/>
</dbReference>
<dbReference type="GO" id="GO:0016020">
    <property type="term" value="C:membrane"/>
    <property type="evidence" value="ECO:0007669"/>
    <property type="project" value="InterPro"/>
</dbReference>
<dbReference type="EnsemblMetazoa" id="HelroT181010">
    <property type="protein sequence ID" value="HelroP181010"/>
    <property type="gene ID" value="HelroG181010"/>
</dbReference>
<dbReference type="Proteomes" id="UP000015101">
    <property type="component" value="Unassembled WGS sequence"/>
</dbReference>
<dbReference type="InParanoid" id="T1FGI7"/>
<dbReference type="GO" id="GO:0030496">
    <property type="term" value="C:midbody"/>
    <property type="evidence" value="ECO:0000318"/>
    <property type="project" value="GO_Central"/>
</dbReference>
<dbReference type="HOGENOM" id="CLU_130083_0_1_1"/>
<evidence type="ECO:0000313" key="3">
    <source>
        <dbReference type="EnsemblMetazoa" id="HelroP181010"/>
    </source>
</evidence>
<keyword evidence="1" id="KW-0812">Transmembrane</keyword>
<evidence type="ECO:0000313" key="4">
    <source>
        <dbReference type="Proteomes" id="UP000015101"/>
    </source>
</evidence>
<dbReference type="KEGG" id="hro:HELRODRAFT_181010"/>
<evidence type="ECO:0008006" key="5">
    <source>
        <dbReference type="Google" id="ProtNLM"/>
    </source>
</evidence>